<dbReference type="AlphaFoldDB" id="A6KUU9"/>
<gene>
    <name evidence="1" type="ORF">rCG_23627</name>
</gene>
<evidence type="ECO:0000313" key="2">
    <source>
        <dbReference type="Proteomes" id="UP000234681"/>
    </source>
</evidence>
<proteinExistence type="predicted"/>
<evidence type="ECO:0000313" key="1">
    <source>
        <dbReference type="EMBL" id="EDL84673.1"/>
    </source>
</evidence>
<name>A6KUU9_RAT</name>
<organism evidence="1 2">
    <name type="scientific">Rattus norvegicus</name>
    <name type="common">Rat</name>
    <dbReference type="NCBI Taxonomy" id="10116"/>
    <lineage>
        <taxon>Eukaryota</taxon>
        <taxon>Metazoa</taxon>
        <taxon>Chordata</taxon>
        <taxon>Craniata</taxon>
        <taxon>Vertebrata</taxon>
        <taxon>Euteleostomi</taxon>
        <taxon>Mammalia</taxon>
        <taxon>Eutheria</taxon>
        <taxon>Euarchontoglires</taxon>
        <taxon>Glires</taxon>
        <taxon>Rodentia</taxon>
        <taxon>Myomorpha</taxon>
        <taxon>Muroidea</taxon>
        <taxon>Muridae</taxon>
        <taxon>Murinae</taxon>
        <taxon>Rattus</taxon>
    </lineage>
</organism>
<accession>A6KUU9</accession>
<dbReference type="Proteomes" id="UP000234681">
    <property type="component" value="Unassembled WGS sequence"/>
</dbReference>
<reference evidence="2" key="1">
    <citation type="submission" date="2005-06" db="EMBL/GenBank/DDBJ databases">
        <authorList>
            <person name="Mural R.J."/>
            <person name="Li P.W."/>
            <person name="Adams M.D."/>
            <person name="Amanatides P.G."/>
            <person name="Baden-Tillson H."/>
            <person name="Barnstead M."/>
            <person name="Chin S.H."/>
            <person name="Dew I."/>
            <person name="Evans C.A."/>
            <person name="Ferriera S."/>
            <person name="Flanigan M."/>
            <person name="Fosler C."/>
            <person name="Glodek A."/>
            <person name="Gu Z."/>
            <person name="Holt R.A."/>
            <person name="Jennings D."/>
            <person name="Kraft C.L."/>
            <person name="Lu F."/>
            <person name="Nguyen T."/>
            <person name="Nusskern D.R."/>
            <person name="Pfannkoch C.M."/>
            <person name="Sitter C."/>
            <person name="Sutton G.G."/>
            <person name="Venter J.C."/>
            <person name="Wang Z."/>
            <person name="Woodage T."/>
            <person name="Zheng X.H."/>
            <person name="Zhong F."/>
        </authorList>
    </citation>
    <scope>NUCLEOTIDE SEQUENCE [LARGE SCALE GENOMIC DNA]</scope>
    <source>
        <strain>BN</strain>
        <strain evidence="2">Sprague-Dawley</strain>
    </source>
</reference>
<dbReference type="EMBL" id="CH474424">
    <property type="protein sequence ID" value="EDL84673.1"/>
    <property type="molecule type" value="Genomic_DNA"/>
</dbReference>
<sequence>MVNSSATSMWAPMASSPPRTYPGRLNMSLMIYLLTSQPSPHSWLTSTLVTAVAGSCMEDTSWAVLSLAACYLCTGFPLTGSSFPTTHFFLATWEQVGA</sequence>
<protein>
    <submittedName>
        <fullName evidence="1">RCG23627, isoform CRA_a</fullName>
    </submittedName>
</protein>